<accession>A0A7X2T093</accession>
<dbReference type="RefSeq" id="WP_154530220.1">
    <property type="nucleotide sequence ID" value="NZ_JAQXTV010000140.1"/>
</dbReference>
<keyword evidence="1" id="KW-0175">Coiled coil</keyword>
<dbReference type="EMBL" id="VULX01000002">
    <property type="protein sequence ID" value="MSR90332.1"/>
    <property type="molecule type" value="Genomic_DNA"/>
</dbReference>
<reference evidence="2 3" key="1">
    <citation type="submission" date="2019-08" db="EMBL/GenBank/DDBJ databases">
        <title>In-depth cultivation of the pig gut microbiome towards novel bacterial diversity and tailored functional studies.</title>
        <authorList>
            <person name="Wylensek D."/>
            <person name="Hitch T.C.A."/>
            <person name="Clavel T."/>
        </authorList>
    </citation>
    <scope>NUCLEOTIDE SEQUENCE [LARGE SCALE GENOMIC DNA]</scope>
    <source>
        <strain evidence="2 3">WCA-383-APC-5B</strain>
    </source>
</reference>
<organism evidence="2 3">
    <name type="scientific">Inconstantimicrobium porci</name>
    <dbReference type="NCBI Taxonomy" id="2652291"/>
    <lineage>
        <taxon>Bacteria</taxon>
        <taxon>Bacillati</taxon>
        <taxon>Bacillota</taxon>
        <taxon>Clostridia</taxon>
        <taxon>Eubacteriales</taxon>
        <taxon>Clostridiaceae</taxon>
        <taxon>Inconstantimicrobium</taxon>
    </lineage>
</organism>
<evidence type="ECO:0000256" key="1">
    <source>
        <dbReference type="SAM" id="Coils"/>
    </source>
</evidence>
<comment type="caution">
    <text evidence="2">The sequence shown here is derived from an EMBL/GenBank/DDBJ whole genome shotgun (WGS) entry which is preliminary data.</text>
</comment>
<dbReference type="Proteomes" id="UP000460287">
    <property type="component" value="Unassembled WGS sequence"/>
</dbReference>
<sequence>MISKYNSADYWSKIIEKNKTYKGKIFLEEPITEKTVYIHTIVFNKESGLENVWAPIPNLKMLLGYIQYCFLPVAYQKWFDGREGNISKTHFKEVKQIVKEMSRKKSEYREELKNIKRDIDEMKKLWDMPIEKLPRALKHFCREFNKTWIGDSNEFIYIKILVTPSELLDFINYTQSMVSSDTMEEMIGISQDELQDICENAANDPDKADKLKKVLSVDLVEMV</sequence>
<proteinExistence type="predicted"/>
<protein>
    <submittedName>
        <fullName evidence="2">Uncharacterized protein</fullName>
    </submittedName>
</protein>
<feature type="coiled-coil region" evidence="1">
    <location>
        <begin position="91"/>
        <end position="125"/>
    </location>
</feature>
<evidence type="ECO:0000313" key="2">
    <source>
        <dbReference type="EMBL" id="MSR90332.1"/>
    </source>
</evidence>
<gene>
    <name evidence="2" type="ORF">FYJ33_02600</name>
</gene>
<evidence type="ECO:0000313" key="3">
    <source>
        <dbReference type="Proteomes" id="UP000460287"/>
    </source>
</evidence>
<keyword evidence="3" id="KW-1185">Reference proteome</keyword>
<name>A0A7X2T093_9CLOT</name>
<dbReference type="AlphaFoldDB" id="A0A7X2T093"/>